<dbReference type="InterPro" id="IPR004360">
    <property type="entry name" value="Glyas_Fos-R_dOase_dom"/>
</dbReference>
<dbReference type="PANTHER" id="PTHR36437:SF2">
    <property type="entry name" value="GLYOXALASE_BLEOMYCIN RESISTANCE PROTEIN_DIOXYGENASE"/>
    <property type="match status" value="1"/>
</dbReference>
<comment type="caution">
    <text evidence="2">The sequence shown here is derived from an EMBL/GenBank/DDBJ whole genome shotgun (WGS) entry which is preliminary data.</text>
</comment>
<reference evidence="2 3" key="1">
    <citation type="submission" date="2020-08" db="EMBL/GenBank/DDBJ databases">
        <authorList>
            <person name="Liu C."/>
            <person name="Sun Q."/>
        </authorList>
    </citation>
    <scope>NUCLEOTIDE SEQUENCE [LARGE SCALE GENOMIC DNA]</scope>
    <source>
        <strain evidence="2 3">NSJ-45</strain>
    </source>
</reference>
<evidence type="ECO:0000313" key="3">
    <source>
        <dbReference type="Proteomes" id="UP000611796"/>
    </source>
</evidence>
<accession>A0ABR7K279</accession>
<dbReference type="PROSITE" id="PS51819">
    <property type="entry name" value="VOC"/>
    <property type="match status" value="1"/>
</dbReference>
<keyword evidence="3" id="KW-1185">Reference proteome</keyword>
<name>A0ABR7K279_9FIRM</name>
<feature type="domain" description="VOC" evidence="1">
    <location>
        <begin position="4"/>
        <end position="125"/>
    </location>
</feature>
<proteinExistence type="predicted"/>
<dbReference type="PANTHER" id="PTHR36437">
    <property type="entry name" value="GLYOXALASE/BLEOMYCIN RESISTANCE PROTEIN/DIOXYGENASE"/>
    <property type="match status" value="1"/>
</dbReference>
<evidence type="ECO:0000313" key="2">
    <source>
        <dbReference type="EMBL" id="MBC6003204.1"/>
    </source>
</evidence>
<dbReference type="EMBL" id="JACRWD010000001">
    <property type="protein sequence ID" value="MBC6003204.1"/>
    <property type="molecule type" value="Genomic_DNA"/>
</dbReference>
<dbReference type="InterPro" id="IPR029068">
    <property type="entry name" value="Glyas_Bleomycin-R_OHBP_Dase"/>
</dbReference>
<protein>
    <submittedName>
        <fullName evidence="2">VOC family protein</fullName>
    </submittedName>
</protein>
<dbReference type="Gene3D" id="3.10.180.10">
    <property type="entry name" value="2,3-Dihydroxybiphenyl 1,2-Dioxygenase, domain 1"/>
    <property type="match status" value="1"/>
</dbReference>
<sequence>MINKIGKITLYVNNQEQAKEFWTNKLGFVVKFEQQIGPNMKWLEVEPSESEFTTFVLYEKGLMKSQNPNINIEHPSVILSTNDIDATYKELKEKEVAVGELMKMSYGSMFSFKDQDGNEFLIREDRY</sequence>
<gene>
    <name evidence="2" type="ORF">H8891_05270</name>
</gene>
<evidence type="ECO:0000259" key="1">
    <source>
        <dbReference type="PROSITE" id="PS51819"/>
    </source>
</evidence>
<dbReference type="RefSeq" id="WP_187005498.1">
    <property type="nucleotide sequence ID" value="NZ_JACRWD010000001.1"/>
</dbReference>
<dbReference type="InterPro" id="IPR037523">
    <property type="entry name" value="VOC_core"/>
</dbReference>
<dbReference type="Pfam" id="PF00903">
    <property type="entry name" value="Glyoxalase"/>
    <property type="match status" value="1"/>
</dbReference>
<organism evidence="2 3">
    <name type="scientific">Paeniclostridium hominis</name>
    <dbReference type="NCBI Taxonomy" id="2764329"/>
    <lineage>
        <taxon>Bacteria</taxon>
        <taxon>Bacillati</taxon>
        <taxon>Bacillota</taxon>
        <taxon>Clostridia</taxon>
        <taxon>Peptostreptococcales</taxon>
        <taxon>Peptostreptococcaceae</taxon>
        <taxon>Paeniclostridium</taxon>
    </lineage>
</organism>
<dbReference type="Proteomes" id="UP000611796">
    <property type="component" value="Unassembled WGS sequence"/>
</dbReference>
<dbReference type="SUPFAM" id="SSF54593">
    <property type="entry name" value="Glyoxalase/Bleomycin resistance protein/Dihydroxybiphenyl dioxygenase"/>
    <property type="match status" value="1"/>
</dbReference>